<dbReference type="PANTHER" id="PTHR11079">
    <property type="entry name" value="CYTOSINE DEAMINASE FAMILY MEMBER"/>
    <property type="match status" value="1"/>
</dbReference>
<reference evidence="2 3" key="1">
    <citation type="journal article" date="2016" name="Genome Announc.">
        <title>Complete Genome Sequence of Thiostrepton-Producing Streptomyces laurentii ATCC 31255.</title>
        <authorList>
            <person name="Doi K."/>
            <person name="Fujino Y."/>
            <person name="Nagayoshi Y."/>
            <person name="Ohshima T."/>
            <person name="Ogata S."/>
        </authorList>
    </citation>
    <scope>NUCLEOTIDE SEQUENCE [LARGE SCALE GENOMIC DNA]</scope>
    <source>
        <strain evidence="2 3">ATCC 31255</strain>
    </source>
</reference>
<organism evidence="2 3">
    <name type="scientific">Streptomyces laurentii</name>
    <dbReference type="NCBI Taxonomy" id="39478"/>
    <lineage>
        <taxon>Bacteria</taxon>
        <taxon>Bacillati</taxon>
        <taxon>Actinomycetota</taxon>
        <taxon>Actinomycetes</taxon>
        <taxon>Kitasatosporales</taxon>
        <taxon>Streptomycetaceae</taxon>
        <taxon>Streptomyces</taxon>
    </lineage>
</organism>
<dbReference type="GO" id="GO:0006152">
    <property type="term" value="P:purine nucleoside catabolic process"/>
    <property type="evidence" value="ECO:0007669"/>
    <property type="project" value="TreeGrafter"/>
</dbReference>
<dbReference type="InterPro" id="IPR016193">
    <property type="entry name" value="Cytidine_deaminase-like"/>
</dbReference>
<dbReference type="PANTHER" id="PTHR11079:SF161">
    <property type="entry name" value="CMP_DCMP-TYPE DEAMINASE DOMAIN-CONTAINING PROTEIN"/>
    <property type="match status" value="1"/>
</dbReference>
<dbReference type="Proteomes" id="UP000217676">
    <property type="component" value="Chromosome"/>
</dbReference>
<evidence type="ECO:0000259" key="1">
    <source>
        <dbReference type="PROSITE" id="PS51747"/>
    </source>
</evidence>
<keyword evidence="3" id="KW-1185">Reference proteome</keyword>
<name>A0A160NY37_STRLU</name>
<dbReference type="AlphaFoldDB" id="A0A160NY37"/>
<dbReference type="InterPro" id="IPR002125">
    <property type="entry name" value="CMP_dCMP_dom"/>
</dbReference>
<sequence>MYNEISPDELTAYAREAVRISREHVAEGGIPFSGLVVNNGRVLGTGFNRVREDNDPTAHAEVVALRKAAATYGLRATTGATLFASGEPCALCYMASLHFNVGHIVHVVDRKTAARYGFDYSGSYSIFARDPSLWPVKVTSLPVPEGTEPFEDFLNRRRT</sequence>
<dbReference type="CDD" id="cd01285">
    <property type="entry name" value="nucleoside_deaminase"/>
    <property type="match status" value="1"/>
</dbReference>
<dbReference type="KEGG" id="slau:SLA_2872"/>
<gene>
    <name evidence="2" type="ORF">SLA_2872</name>
</gene>
<accession>A0A160NY37</accession>
<evidence type="ECO:0000313" key="2">
    <source>
        <dbReference type="EMBL" id="BAU83789.1"/>
    </source>
</evidence>
<dbReference type="GO" id="GO:0047974">
    <property type="term" value="F:guanosine deaminase activity"/>
    <property type="evidence" value="ECO:0007669"/>
    <property type="project" value="TreeGrafter"/>
</dbReference>
<feature type="domain" description="CMP/dCMP-type deaminase" evidence="1">
    <location>
        <begin position="5"/>
        <end position="119"/>
    </location>
</feature>
<dbReference type="Gene3D" id="3.40.140.10">
    <property type="entry name" value="Cytidine Deaminase, domain 2"/>
    <property type="match status" value="1"/>
</dbReference>
<dbReference type="Pfam" id="PF00383">
    <property type="entry name" value="dCMP_cyt_deam_1"/>
    <property type="match status" value="1"/>
</dbReference>
<evidence type="ECO:0000313" key="3">
    <source>
        <dbReference type="Proteomes" id="UP000217676"/>
    </source>
</evidence>
<dbReference type="SUPFAM" id="SSF53927">
    <property type="entry name" value="Cytidine deaminase-like"/>
    <property type="match status" value="1"/>
</dbReference>
<protein>
    <submittedName>
        <fullName evidence="2">Guanine deaminase</fullName>
    </submittedName>
</protein>
<dbReference type="EMBL" id="AP017424">
    <property type="protein sequence ID" value="BAU83789.1"/>
    <property type="molecule type" value="Genomic_DNA"/>
</dbReference>
<dbReference type="PROSITE" id="PS51747">
    <property type="entry name" value="CYT_DCMP_DEAMINASES_2"/>
    <property type="match status" value="1"/>
</dbReference>
<proteinExistence type="predicted"/>